<keyword evidence="1" id="KW-0479">Metal-binding</keyword>
<feature type="domain" description="C2H2-type" evidence="7">
    <location>
        <begin position="297"/>
        <end position="325"/>
    </location>
</feature>
<feature type="domain" description="C2H2-type" evidence="7">
    <location>
        <begin position="231"/>
        <end position="258"/>
    </location>
</feature>
<dbReference type="SUPFAM" id="SSF57667">
    <property type="entry name" value="beta-beta-alpha zinc fingers"/>
    <property type="match status" value="3"/>
</dbReference>
<accession>A0A8B8HGW2</accession>
<keyword evidence="8" id="KW-1185">Reference proteome</keyword>
<dbReference type="PROSITE" id="PS00028">
    <property type="entry name" value="ZINC_FINGER_C2H2_1"/>
    <property type="match status" value="8"/>
</dbReference>
<dbReference type="AlphaFoldDB" id="A0A8B8HGW2"/>
<keyword evidence="4" id="KW-0862">Zinc</keyword>
<evidence type="ECO:0000256" key="3">
    <source>
        <dbReference type="ARBA" id="ARBA00022771"/>
    </source>
</evidence>
<dbReference type="Proteomes" id="UP001652626">
    <property type="component" value="Chromosome 27"/>
</dbReference>
<dbReference type="GeneID" id="113392057"/>
<feature type="domain" description="C2H2-type" evidence="7">
    <location>
        <begin position="410"/>
        <end position="437"/>
    </location>
</feature>
<dbReference type="GO" id="GO:0005634">
    <property type="term" value="C:nucleus"/>
    <property type="evidence" value="ECO:0007669"/>
    <property type="project" value="UniProtKB-SubCell"/>
</dbReference>
<dbReference type="InterPro" id="IPR013087">
    <property type="entry name" value="Znf_C2H2_type"/>
</dbReference>
<dbReference type="PANTHER" id="PTHR24393:SF34">
    <property type="entry name" value="PR_SET DOMAIN 13"/>
    <property type="match status" value="1"/>
</dbReference>
<dbReference type="OMA" id="LYHTRRH"/>
<evidence type="ECO:0000313" key="9">
    <source>
        <dbReference type="RefSeq" id="XP_026484074.2"/>
    </source>
</evidence>
<dbReference type="RefSeq" id="XP_026484074.2">
    <property type="nucleotide sequence ID" value="XM_026628289.2"/>
</dbReference>
<feature type="domain" description="C2H2-type" evidence="7">
    <location>
        <begin position="354"/>
        <end position="381"/>
    </location>
</feature>
<name>A0A8B8HGW2_VANTA</name>
<dbReference type="Pfam" id="PF00096">
    <property type="entry name" value="zf-C2H2"/>
    <property type="match status" value="4"/>
</dbReference>
<protein>
    <submittedName>
        <fullName evidence="9">Zinc finger protein 846-like</fullName>
    </submittedName>
</protein>
<dbReference type="SMART" id="SM00868">
    <property type="entry name" value="zf-AD"/>
    <property type="match status" value="2"/>
</dbReference>
<evidence type="ECO:0000256" key="6">
    <source>
        <dbReference type="PROSITE-ProRule" id="PRU00042"/>
    </source>
</evidence>
<dbReference type="SMART" id="SM00355">
    <property type="entry name" value="ZnF_C2H2"/>
    <property type="match status" value="10"/>
</dbReference>
<dbReference type="PROSITE" id="PS50157">
    <property type="entry name" value="ZINC_FINGER_C2H2_2"/>
    <property type="match status" value="7"/>
</dbReference>
<feature type="domain" description="C2H2-type" evidence="7">
    <location>
        <begin position="326"/>
        <end position="353"/>
    </location>
</feature>
<dbReference type="OrthoDB" id="3437960at2759"/>
<feature type="domain" description="C2H2-type" evidence="7">
    <location>
        <begin position="180"/>
        <end position="208"/>
    </location>
</feature>
<keyword evidence="3 6" id="KW-0863">Zinc-finger</keyword>
<dbReference type="GO" id="GO:0008270">
    <property type="term" value="F:zinc ion binding"/>
    <property type="evidence" value="ECO:0007669"/>
    <property type="project" value="UniProtKB-KW"/>
</dbReference>
<proteinExistence type="predicted"/>
<evidence type="ECO:0000256" key="1">
    <source>
        <dbReference type="ARBA" id="ARBA00022723"/>
    </source>
</evidence>
<evidence type="ECO:0000256" key="2">
    <source>
        <dbReference type="ARBA" id="ARBA00022737"/>
    </source>
</evidence>
<dbReference type="PANTHER" id="PTHR24393">
    <property type="entry name" value="ZINC FINGER PROTEIN"/>
    <property type="match status" value="1"/>
</dbReference>
<evidence type="ECO:0000256" key="4">
    <source>
        <dbReference type="ARBA" id="ARBA00022833"/>
    </source>
</evidence>
<organism evidence="8 9">
    <name type="scientific">Vanessa tameamea</name>
    <name type="common">Kamehameha butterfly</name>
    <dbReference type="NCBI Taxonomy" id="334116"/>
    <lineage>
        <taxon>Eukaryota</taxon>
        <taxon>Metazoa</taxon>
        <taxon>Ecdysozoa</taxon>
        <taxon>Arthropoda</taxon>
        <taxon>Hexapoda</taxon>
        <taxon>Insecta</taxon>
        <taxon>Pterygota</taxon>
        <taxon>Neoptera</taxon>
        <taxon>Endopterygota</taxon>
        <taxon>Lepidoptera</taxon>
        <taxon>Glossata</taxon>
        <taxon>Ditrysia</taxon>
        <taxon>Papilionoidea</taxon>
        <taxon>Nymphalidae</taxon>
        <taxon>Nymphalinae</taxon>
        <taxon>Vanessa</taxon>
    </lineage>
</organism>
<dbReference type="Gene3D" id="3.30.160.60">
    <property type="entry name" value="Classic Zinc Finger"/>
    <property type="match status" value="5"/>
</dbReference>
<evidence type="ECO:0000313" key="8">
    <source>
        <dbReference type="Proteomes" id="UP001652626"/>
    </source>
</evidence>
<evidence type="ECO:0000259" key="7">
    <source>
        <dbReference type="PROSITE" id="PS50157"/>
    </source>
</evidence>
<keyword evidence="5" id="KW-0539">Nucleus</keyword>
<feature type="domain" description="C2H2-type" evidence="7">
    <location>
        <begin position="382"/>
        <end position="410"/>
    </location>
</feature>
<dbReference type="InterPro" id="IPR012934">
    <property type="entry name" value="Znf_AD"/>
</dbReference>
<dbReference type="InterPro" id="IPR036236">
    <property type="entry name" value="Znf_C2H2_sf"/>
</dbReference>
<reference evidence="9" key="1">
    <citation type="submission" date="2025-08" db="UniProtKB">
        <authorList>
            <consortium name="RefSeq"/>
        </authorList>
    </citation>
    <scope>IDENTIFICATION</scope>
    <source>
        <tissue evidence="9">Whole body</tissue>
    </source>
</reference>
<gene>
    <name evidence="9" type="primary">LOC113392057</name>
</gene>
<keyword evidence="2" id="KW-0677">Repeat</keyword>
<sequence>MLEDINLNTIVSNILSEKRYSHCRLCLKIIKEHYVRFDDAVSLYPSSGIFQPLSEILTKLFDDNICDEIAGVEAVCTDCVNIALSSARFIEKCQNSSHILNGVFENLSNNFNTDIDTSNTNKTLYIVIDDLDSKILLVDKPQKKQKPVVSKLPFECHVCDEYFNTFVDIKAHNLAIHGTLTCDKCIETFESDIDLVSHESLSHKYKCPECPQYRSTEEGLRDHQDRLHNIYVCKECGKPCHGLDKLHTHEEKHKAKSSCPKCGKTYTTKEFYEKHVKLCLNNLIDPHPIRSNMEKTYSCEKCEKAYSTPGGLRVHNRFAHGNAKPHVCKECGKKFTAPSYLKVHMIKHTGEKNFKCDICNSRFVSKEALLYHTRRHTGEKPYTCKFCSERFVNASARAEHIKFKHVGPTLMCEICSRKFVTTHFLKQHISRHHDPTSKLYYGRNIIPPNLPVEQNMRRFIIKTEN</sequence>
<evidence type="ECO:0000256" key="5">
    <source>
        <dbReference type="ARBA" id="ARBA00023242"/>
    </source>
</evidence>